<feature type="domain" description="ATP synthase epsilon subunit C-terminal" evidence="14">
    <location>
        <begin position="86"/>
        <end position="130"/>
    </location>
</feature>
<evidence type="ECO:0000313" key="17">
    <source>
        <dbReference type="Proteomes" id="UP000198625"/>
    </source>
</evidence>
<dbReference type="Proteomes" id="UP000198625">
    <property type="component" value="Unassembled WGS sequence"/>
</dbReference>
<dbReference type="OrthoDB" id="9804110at2"/>
<dbReference type="SUPFAM" id="SSF46604">
    <property type="entry name" value="Epsilon subunit of F1F0-ATP synthase C-terminal domain"/>
    <property type="match status" value="1"/>
</dbReference>
<dbReference type="InterPro" id="IPR036771">
    <property type="entry name" value="ATPsynth_dsu/esu_N"/>
</dbReference>
<evidence type="ECO:0000256" key="1">
    <source>
        <dbReference type="ARBA" id="ARBA00003543"/>
    </source>
</evidence>
<keyword evidence="7 11" id="KW-0406">Ion transport</keyword>
<dbReference type="GO" id="GO:0005886">
    <property type="term" value="C:plasma membrane"/>
    <property type="evidence" value="ECO:0007669"/>
    <property type="project" value="UniProtKB-SubCell"/>
</dbReference>
<organism evidence="16 17">
    <name type="scientific">Proteiniborus ethanoligenes</name>
    <dbReference type="NCBI Taxonomy" id="415015"/>
    <lineage>
        <taxon>Bacteria</taxon>
        <taxon>Bacillati</taxon>
        <taxon>Bacillota</taxon>
        <taxon>Clostridia</taxon>
        <taxon>Eubacteriales</taxon>
        <taxon>Proteiniborus</taxon>
    </lineage>
</organism>
<keyword evidence="17" id="KW-1185">Reference proteome</keyword>
<dbReference type="Gene3D" id="1.20.5.440">
    <property type="entry name" value="ATP synthase delta/epsilon subunit, C-terminal domain"/>
    <property type="match status" value="1"/>
</dbReference>
<evidence type="ECO:0000256" key="6">
    <source>
        <dbReference type="ARBA" id="ARBA00022781"/>
    </source>
</evidence>
<dbReference type="InterPro" id="IPR020547">
    <property type="entry name" value="ATP_synth_F1_esu_C"/>
</dbReference>
<keyword evidence="10 11" id="KW-0066">ATP synthesis</keyword>
<proteinExistence type="inferred from homology"/>
<accession>A0A1H3LRW6</accession>
<evidence type="ECO:0000259" key="15">
    <source>
        <dbReference type="Pfam" id="PF02823"/>
    </source>
</evidence>
<evidence type="ECO:0000256" key="5">
    <source>
        <dbReference type="ARBA" id="ARBA00022475"/>
    </source>
</evidence>
<evidence type="ECO:0000256" key="3">
    <source>
        <dbReference type="ARBA" id="ARBA00005712"/>
    </source>
</evidence>
<evidence type="ECO:0000256" key="8">
    <source>
        <dbReference type="ARBA" id="ARBA00023136"/>
    </source>
</evidence>
<reference evidence="16 17" key="1">
    <citation type="submission" date="2016-10" db="EMBL/GenBank/DDBJ databases">
        <authorList>
            <person name="de Groot N.N."/>
        </authorList>
    </citation>
    <scope>NUCLEOTIDE SEQUENCE [LARGE SCALE GENOMIC DNA]</scope>
    <source>
        <strain evidence="16 17">DSM 21650</strain>
    </source>
</reference>
<dbReference type="NCBIfam" id="TIGR01216">
    <property type="entry name" value="ATP_synt_epsi"/>
    <property type="match status" value="1"/>
</dbReference>
<evidence type="ECO:0000256" key="7">
    <source>
        <dbReference type="ARBA" id="ARBA00023065"/>
    </source>
</evidence>
<dbReference type="NCBIfam" id="NF001846">
    <property type="entry name" value="PRK00571.1-3"/>
    <property type="match status" value="1"/>
</dbReference>
<dbReference type="EMBL" id="FNQE01000004">
    <property type="protein sequence ID" value="SDY67103.1"/>
    <property type="molecule type" value="Genomic_DNA"/>
</dbReference>
<dbReference type="GO" id="GO:0005524">
    <property type="term" value="F:ATP binding"/>
    <property type="evidence" value="ECO:0007669"/>
    <property type="project" value="UniProtKB-UniRule"/>
</dbReference>
<comment type="similarity">
    <text evidence="3 11 12">Belongs to the ATPase epsilon chain family.</text>
</comment>
<dbReference type="InterPro" id="IPR020546">
    <property type="entry name" value="ATP_synth_F1_dsu/esu_N"/>
</dbReference>
<evidence type="ECO:0000256" key="2">
    <source>
        <dbReference type="ARBA" id="ARBA00004202"/>
    </source>
</evidence>
<dbReference type="PANTHER" id="PTHR13822">
    <property type="entry name" value="ATP SYNTHASE DELTA/EPSILON CHAIN"/>
    <property type="match status" value="1"/>
</dbReference>
<dbReference type="SUPFAM" id="SSF51344">
    <property type="entry name" value="Epsilon subunit of F1F0-ATP synthase N-terminal domain"/>
    <property type="match status" value="1"/>
</dbReference>
<dbReference type="Pfam" id="PF02823">
    <property type="entry name" value="ATP-synt_DE_N"/>
    <property type="match status" value="1"/>
</dbReference>
<gene>
    <name evidence="11" type="primary">atpC</name>
    <name evidence="16" type="ORF">SAMN05660462_00615</name>
</gene>
<dbReference type="PANTHER" id="PTHR13822:SF10">
    <property type="entry name" value="ATP SYNTHASE EPSILON CHAIN, CHLOROPLASTIC"/>
    <property type="match status" value="1"/>
</dbReference>
<keyword evidence="4 11" id="KW-0813">Transport</keyword>
<evidence type="ECO:0000256" key="10">
    <source>
        <dbReference type="ARBA" id="ARBA00023310"/>
    </source>
</evidence>
<protein>
    <recommendedName>
        <fullName evidence="11">ATP synthase epsilon chain</fullName>
    </recommendedName>
    <alternativeName>
        <fullName evidence="11">ATP synthase F1 sector epsilon subunit</fullName>
    </alternativeName>
    <alternativeName>
        <fullName evidence="11">F-ATPase epsilon subunit</fullName>
    </alternativeName>
</protein>
<dbReference type="Gene3D" id="2.60.15.10">
    <property type="entry name" value="F0F1 ATP synthase delta/epsilon subunit, N-terminal"/>
    <property type="match status" value="1"/>
</dbReference>
<comment type="function">
    <text evidence="1 11">Produces ATP from ADP in the presence of a proton gradient across the membrane.</text>
</comment>
<keyword evidence="8 11" id="KW-0472">Membrane</keyword>
<evidence type="ECO:0000256" key="12">
    <source>
        <dbReference type="RuleBase" id="RU003656"/>
    </source>
</evidence>
<comment type="subcellular location">
    <subcellularLocation>
        <location evidence="2 11">Cell membrane</location>
        <topology evidence="2 11">Peripheral membrane protein</topology>
    </subcellularLocation>
</comment>
<dbReference type="GO" id="GO:0045259">
    <property type="term" value="C:proton-transporting ATP synthase complex"/>
    <property type="evidence" value="ECO:0007669"/>
    <property type="project" value="UniProtKB-KW"/>
</dbReference>
<evidence type="ECO:0000256" key="13">
    <source>
        <dbReference type="SAM" id="Coils"/>
    </source>
</evidence>
<dbReference type="AlphaFoldDB" id="A0A1H3LRW6"/>
<dbReference type="InterPro" id="IPR036794">
    <property type="entry name" value="ATP_F1_dsu/esu_C_sf"/>
</dbReference>
<keyword evidence="9 11" id="KW-0139">CF(1)</keyword>
<evidence type="ECO:0000313" key="16">
    <source>
        <dbReference type="EMBL" id="SDY67103.1"/>
    </source>
</evidence>
<dbReference type="HAMAP" id="MF_00530">
    <property type="entry name" value="ATP_synth_epsil_bac"/>
    <property type="match status" value="1"/>
</dbReference>
<dbReference type="FunFam" id="1.20.5.440:FF:000001">
    <property type="entry name" value="ATP synthase epsilon chain"/>
    <property type="match status" value="1"/>
</dbReference>
<keyword evidence="6 11" id="KW-0375">Hydrogen ion transport</keyword>
<dbReference type="GO" id="GO:0046933">
    <property type="term" value="F:proton-transporting ATP synthase activity, rotational mechanism"/>
    <property type="evidence" value="ECO:0007669"/>
    <property type="project" value="UniProtKB-UniRule"/>
</dbReference>
<keyword evidence="5 11" id="KW-1003">Cell membrane</keyword>
<feature type="domain" description="ATP synthase F1 complex delta/epsilon subunit N-terminal" evidence="15">
    <location>
        <begin position="4"/>
        <end position="81"/>
    </location>
</feature>
<evidence type="ECO:0000256" key="11">
    <source>
        <dbReference type="HAMAP-Rule" id="MF_00530"/>
    </source>
</evidence>
<keyword evidence="13" id="KW-0175">Coiled coil</keyword>
<comment type="subunit">
    <text evidence="11 12">F-type ATPases have 2 components, CF(1) - the catalytic core - and CF(0) - the membrane proton channel. CF(1) has five subunits: alpha(3), beta(3), gamma(1), delta(1), epsilon(1). CF(0) has three main subunits: a, b and c.</text>
</comment>
<name>A0A1H3LRW6_9FIRM</name>
<evidence type="ECO:0000256" key="4">
    <source>
        <dbReference type="ARBA" id="ARBA00022448"/>
    </source>
</evidence>
<dbReference type="RefSeq" id="WP_091727045.1">
    <property type="nucleotide sequence ID" value="NZ_FNQE01000004.1"/>
</dbReference>
<evidence type="ECO:0000259" key="14">
    <source>
        <dbReference type="Pfam" id="PF00401"/>
    </source>
</evidence>
<feature type="coiled-coil region" evidence="13">
    <location>
        <begin position="90"/>
        <end position="132"/>
    </location>
</feature>
<dbReference type="InterPro" id="IPR001469">
    <property type="entry name" value="ATP_synth_F1_dsu/esu"/>
</dbReference>
<dbReference type="NCBIfam" id="NF009980">
    <property type="entry name" value="PRK13446.1"/>
    <property type="match status" value="1"/>
</dbReference>
<sequence length="132" mass="14686">MAGFMLEIVTPDRKFFEEEVDMIIVRGVEGELGILKGMSPLVTPLGIGKIQIKQGDKTRTAAVAGGYIEVTKEKSTIVSDACEWPEEIDVERAEEAKKRAEERLARRDNIDVARAEISLKKAVNRINVAEEE</sequence>
<dbReference type="Pfam" id="PF00401">
    <property type="entry name" value="ATP-synt_DE"/>
    <property type="match status" value="1"/>
</dbReference>
<dbReference type="CDD" id="cd12152">
    <property type="entry name" value="F1-ATPase_delta"/>
    <property type="match status" value="1"/>
</dbReference>
<evidence type="ECO:0000256" key="9">
    <source>
        <dbReference type="ARBA" id="ARBA00023196"/>
    </source>
</evidence>
<dbReference type="STRING" id="415015.SAMN05660462_00615"/>